<dbReference type="InterPro" id="IPR026838">
    <property type="entry name" value="YheC/D"/>
</dbReference>
<sequence>MILGVLFSRRMIKKIAGGANVSGLQFLAEESINEGIKLIAFSPDDIDWWNKSINALVYTEEGKWTLEISPFPDVIYDRSLFSSREKEIGKISRQRFKNEYKIPFLNNRHYFPKWETHKVLLSCRETRKYLPDTALCTHPATLIKFLNKYGVVYIKDSGGSRGENIYKVYPREDGVLIVSYVKSGKIYMNEMSPKDVYTKIINGSLYGKKVILQQGINLAHFQGKPLDVRILVQKDASGKWIISDKSIRIANSPHSPVTNISNGGEVKKFADVIPKLFPISNIKINEELDKMLLSICNCLEINYGLLGELGIDVALDIHGRLYLLEVNGKPAKSCIRRSNNRQLIHEVYSNIIKYCKYLKENNPISY</sequence>
<protein>
    <submittedName>
        <fullName evidence="1">Alpha-L-glutamate ligase</fullName>
    </submittedName>
</protein>
<dbReference type="STRING" id="1403537.Q428_02375"/>
<gene>
    <name evidence="1" type="ORF">Q428_02375</name>
</gene>
<dbReference type="OrthoDB" id="1809801at2"/>
<accession>A0A017RXE9</accession>
<dbReference type="Pfam" id="PF14398">
    <property type="entry name" value="ATPgrasp_YheCD"/>
    <property type="match status" value="1"/>
</dbReference>
<dbReference type="SUPFAM" id="SSF56059">
    <property type="entry name" value="Glutathione synthetase ATP-binding domain-like"/>
    <property type="match status" value="1"/>
</dbReference>
<organism evidence="1 2">
    <name type="scientific">Fervidicella metallireducens AeB</name>
    <dbReference type="NCBI Taxonomy" id="1403537"/>
    <lineage>
        <taxon>Bacteria</taxon>
        <taxon>Bacillati</taxon>
        <taxon>Bacillota</taxon>
        <taxon>Clostridia</taxon>
        <taxon>Eubacteriales</taxon>
        <taxon>Clostridiaceae</taxon>
        <taxon>Fervidicella</taxon>
    </lineage>
</organism>
<dbReference type="GO" id="GO:0016874">
    <property type="term" value="F:ligase activity"/>
    <property type="evidence" value="ECO:0007669"/>
    <property type="project" value="UniProtKB-KW"/>
</dbReference>
<name>A0A017RXE9_9CLOT</name>
<evidence type="ECO:0000313" key="1">
    <source>
        <dbReference type="EMBL" id="EYE89453.1"/>
    </source>
</evidence>
<dbReference type="EMBL" id="AZQP01000004">
    <property type="protein sequence ID" value="EYE89453.1"/>
    <property type="molecule type" value="Genomic_DNA"/>
</dbReference>
<reference evidence="1 2" key="1">
    <citation type="journal article" date="2014" name="Genome Announc.">
        <title>Draft Genome Sequence of Fervidicella metallireducens Strain AeBT, an Iron-Reducing Thermoanaerobe from the Great Artesian Basin.</title>
        <authorList>
            <person name="Patel B.K."/>
        </authorList>
    </citation>
    <scope>NUCLEOTIDE SEQUENCE [LARGE SCALE GENOMIC DNA]</scope>
    <source>
        <strain evidence="1 2">AeB</strain>
    </source>
</reference>
<dbReference type="Gene3D" id="3.30.470.20">
    <property type="entry name" value="ATP-grasp fold, B domain"/>
    <property type="match status" value="1"/>
</dbReference>
<comment type="caution">
    <text evidence="1">The sequence shown here is derived from an EMBL/GenBank/DDBJ whole genome shotgun (WGS) entry which is preliminary data.</text>
</comment>
<keyword evidence="2" id="KW-1185">Reference proteome</keyword>
<dbReference type="AlphaFoldDB" id="A0A017RXE9"/>
<dbReference type="Proteomes" id="UP000019681">
    <property type="component" value="Unassembled WGS sequence"/>
</dbReference>
<evidence type="ECO:0000313" key="2">
    <source>
        <dbReference type="Proteomes" id="UP000019681"/>
    </source>
</evidence>
<proteinExistence type="predicted"/>
<dbReference type="RefSeq" id="WP_035377795.1">
    <property type="nucleotide sequence ID" value="NZ_AZQP01000004.1"/>
</dbReference>
<keyword evidence="1" id="KW-0436">Ligase</keyword>